<dbReference type="Gene3D" id="3.90.220.20">
    <property type="entry name" value="DNA methylase specificity domains"/>
    <property type="match status" value="2"/>
</dbReference>
<keyword evidence="2" id="KW-0680">Restriction system</keyword>
<evidence type="ECO:0000313" key="5">
    <source>
        <dbReference type="EMBL" id="MUK88203.1"/>
    </source>
</evidence>
<organism evidence="5 6">
    <name type="scientific">Ornithinibacillus caprae</name>
    <dbReference type="NCBI Taxonomy" id="2678566"/>
    <lineage>
        <taxon>Bacteria</taxon>
        <taxon>Bacillati</taxon>
        <taxon>Bacillota</taxon>
        <taxon>Bacilli</taxon>
        <taxon>Bacillales</taxon>
        <taxon>Bacillaceae</taxon>
        <taxon>Ornithinibacillus</taxon>
    </lineage>
</organism>
<evidence type="ECO:0000256" key="3">
    <source>
        <dbReference type="ARBA" id="ARBA00023125"/>
    </source>
</evidence>
<dbReference type="CDD" id="cd17517">
    <property type="entry name" value="RMtype1_S_EcoKI_StySPI-TRD2-CR2_like"/>
    <property type="match status" value="1"/>
</dbReference>
<name>A0A6N8FFA7_9BACI</name>
<evidence type="ECO:0000313" key="6">
    <source>
        <dbReference type="Proteomes" id="UP000469125"/>
    </source>
</evidence>
<dbReference type="GO" id="GO:0003677">
    <property type="term" value="F:DNA binding"/>
    <property type="evidence" value="ECO:0007669"/>
    <property type="project" value="UniProtKB-KW"/>
</dbReference>
<keyword evidence="3" id="KW-0238">DNA-binding</keyword>
<proteinExistence type="inferred from homology"/>
<comment type="similarity">
    <text evidence="1">Belongs to the type-I restriction system S methylase family.</text>
</comment>
<accession>A0A6N8FFA7</accession>
<dbReference type="GO" id="GO:0004519">
    <property type="term" value="F:endonuclease activity"/>
    <property type="evidence" value="ECO:0007669"/>
    <property type="project" value="UniProtKB-KW"/>
</dbReference>
<dbReference type="InterPro" id="IPR044946">
    <property type="entry name" value="Restrct_endonuc_typeI_TRD_sf"/>
</dbReference>
<sequence>MLTREMKDSGVEWIGEIPKYWDLKRMKYILTERKMKNDPIITEEILSLSVERGVFPYSEKTGGGNKAKTDLTAYKVAFPNDIVINSMNVLAGAVGLSRYKGAVSPVYYTLYDDTGKIDINYYYYLFQTEAFQRSLLGLGNGIMMKESSTGKLNTIRMRIPMEKLFALRLPLPPKDIQNKIVEFIGTKVEAIDKIITNTKQSIGELKKYRKTIITETVTKGIDATVQVKDSGIEVLGKINVNYNVIPLGYLGTLQNGISKSGEYFGEGYPFVSYGDVYNNRVLPFLVKGLVRSTKEEQNLYSVKKGDIFFTRTSEIIEEVGMASVCLSSIEQATFAGFLIRFRPNYDNQLISEYARYYLESTFIRDFFAKEMNLVTRASLSQPLLKRLPIILPNLKEQKRIVSYLDIQTKRIDTLIQDKEKVIIELQKYKKSLTYEYVTGKKEV</sequence>
<dbReference type="Proteomes" id="UP000469125">
    <property type="component" value="Unassembled WGS sequence"/>
</dbReference>
<dbReference type="RefSeq" id="WP_155668187.1">
    <property type="nucleotide sequence ID" value="NZ_WOCA01000004.1"/>
</dbReference>
<evidence type="ECO:0000256" key="2">
    <source>
        <dbReference type="ARBA" id="ARBA00022747"/>
    </source>
</evidence>
<dbReference type="AlphaFoldDB" id="A0A6N8FFA7"/>
<comment type="caution">
    <text evidence="5">The sequence shown here is derived from an EMBL/GenBank/DDBJ whole genome shotgun (WGS) entry which is preliminary data.</text>
</comment>
<evidence type="ECO:0000256" key="1">
    <source>
        <dbReference type="ARBA" id="ARBA00010923"/>
    </source>
</evidence>
<evidence type="ECO:0000259" key="4">
    <source>
        <dbReference type="Pfam" id="PF01420"/>
    </source>
</evidence>
<keyword evidence="5" id="KW-0540">Nuclease</keyword>
<keyword evidence="6" id="KW-1185">Reference proteome</keyword>
<dbReference type="SUPFAM" id="SSF116734">
    <property type="entry name" value="DNA methylase specificity domain"/>
    <property type="match status" value="2"/>
</dbReference>
<keyword evidence="5" id="KW-0255">Endonuclease</keyword>
<feature type="domain" description="Type I restriction modification DNA specificity" evidence="4">
    <location>
        <begin position="241"/>
        <end position="419"/>
    </location>
</feature>
<dbReference type="GO" id="GO:0009307">
    <property type="term" value="P:DNA restriction-modification system"/>
    <property type="evidence" value="ECO:0007669"/>
    <property type="project" value="UniProtKB-KW"/>
</dbReference>
<dbReference type="InterPro" id="IPR052021">
    <property type="entry name" value="Type-I_RS_S_subunit"/>
</dbReference>
<dbReference type="Pfam" id="PF01420">
    <property type="entry name" value="Methylase_S"/>
    <property type="match status" value="1"/>
</dbReference>
<gene>
    <name evidence="5" type="ORF">GMD78_07325</name>
</gene>
<dbReference type="InterPro" id="IPR000055">
    <property type="entry name" value="Restrct_endonuc_typeI_TRD"/>
</dbReference>
<dbReference type="EMBL" id="WOCA01000004">
    <property type="protein sequence ID" value="MUK88203.1"/>
    <property type="molecule type" value="Genomic_DNA"/>
</dbReference>
<dbReference type="PANTHER" id="PTHR30408:SF12">
    <property type="entry name" value="TYPE I RESTRICTION ENZYME MJAVIII SPECIFICITY SUBUNIT"/>
    <property type="match status" value="1"/>
</dbReference>
<dbReference type="PANTHER" id="PTHR30408">
    <property type="entry name" value="TYPE-1 RESTRICTION ENZYME ECOKI SPECIFICITY PROTEIN"/>
    <property type="match status" value="1"/>
</dbReference>
<protein>
    <submittedName>
        <fullName evidence="5">Restriction endonuclease subunit S</fullName>
    </submittedName>
</protein>
<keyword evidence="5" id="KW-0378">Hydrolase</keyword>
<reference evidence="5 6" key="1">
    <citation type="submission" date="2019-11" db="EMBL/GenBank/DDBJ databases">
        <authorList>
            <person name="Li X."/>
        </authorList>
    </citation>
    <scope>NUCLEOTIDE SEQUENCE [LARGE SCALE GENOMIC DNA]</scope>
    <source>
        <strain evidence="5 6">L9</strain>
    </source>
</reference>